<gene>
    <name evidence="13 15" type="primary">flhB</name>
    <name evidence="15" type="ORF">Q9312_01885</name>
</gene>
<keyword evidence="9 13" id="KW-1133">Transmembrane helix</keyword>
<dbReference type="PANTHER" id="PTHR30531:SF12">
    <property type="entry name" value="FLAGELLAR BIOSYNTHETIC PROTEIN FLHB"/>
    <property type="match status" value="1"/>
</dbReference>
<comment type="function">
    <text evidence="12 13">Required for formation of the rod structure in the basal body of the flagellar apparatus. Together with FliI and FliH, may constitute the export apparatus of flagellin.</text>
</comment>
<evidence type="ECO:0000256" key="10">
    <source>
        <dbReference type="ARBA" id="ARBA00023136"/>
    </source>
</evidence>
<dbReference type="GO" id="GO:0044780">
    <property type="term" value="P:bacterial-type flagellum assembly"/>
    <property type="evidence" value="ECO:0007669"/>
    <property type="project" value="InterPro"/>
</dbReference>
<dbReference type="EMBL" id="CP133548">
    <property type="protein sequence ID" value="WMS87686.1"/>
    <property type="molecule type" value="Genomic_DNA"/>
</dbReference>
<evidence type="ECO:0000256" key="3">
    <source>
        <dbReference type="ARBA" id="ARBA00021622"/>
    </source>
</evidence>
<keyword evidence="15" id="KW-0969">Cilium</keyword>
<name>A0AA51X7A7_9GAMM</name>
<feature type="transmembrane region" description="Helical" evidence="13">
    <location>
        <begin position="77"/>
        <end position="99"/>
    </location>
</feature>
<dbReference type="GO" id="GO:0009306">
    <property type="term" value="P:protein secretion"/>
    <property type="evidence" value="ECO:0007669"/>
    <property type="project" value="InterPro"/>
</dbReference>
<comment type="similarity">
    <text evidence="2 13">Belongs to the type III secretion exporter family.</text>
</comment>
<dbReference type="InterPro" id="IPR029025">
    <property type="entry name" value="T3SS_substrate_exporter_C"/>
</dbReference>
<evidence type="ECO:0000256" key="5">
    <source>
        <dbReference type="ARBA" id="ARBA00022475"/>
    </source>
</evidence>
<evidence type="ECO:0000256" key="6">
    <source>
        <dbReference type="ARBA" id="ARBA00022692"/>
    </source>
</evidence>
<evidence type="ECO:0000256" key="13">
    <source>
        <dbReference type="RuleBase" id="RU364091"/>
    </source>
</evidence>
<feature type="transmembrane region" description="Helical" evidence="13">
    <location>
        <begin position="143"/>
        <end position="164"/>
    </location>
</feature>
<organism evidence="15 16">
    <name type="scientific">Pleionea litopenaei</name>
    <dbReference type="NCBI Taxonomy" id="3070815"/>
    <lineage>
        <taxon>Bacteria</taxon>
        <taxon>Pseudomonadati</taxon>
        <taxon>Pseudomonadota</taxon>
        <taxon>Gammaproteobacteria</taxon>
        <taxon>Oceanospirillales</taxon>
        <taxon>Pleioneaceae</taxon>
        <taxon>Pleionea</taxon>
    </lineage>
</organism>
<accession>A0AA51X7A7</accession>
<evidence type="ECO:0000256" key="7">
    <source>
        <dbReference type="ARBA" id="ARBA00022795"/>
    </source>
</evidence>
<evidence type="ECO:0000256" key="2">
    <source>
        <dbReference type="ARBA" id="ARBA00010690"/>
    </source>
</evidence>
<dbReference type="SUPFAM" id="SSF160544">
    <property type="entry name" value="EscU C-terminal domain-like"/>
    <property type="match status" value="1"/>
</dbReference>
<evidence type="ECO:0000256" key="9">
    <source>
        <dbReference type="ARBA" id="ARBA00022989"/>
    </source>
</evidence>
<keyword evidence="6 13" id="KW-0812">Transmembrane</keyword>
<evidence type="ECO:0000313" key="16">
    <source>
        <dbReference type="Proteomes" id="UP001239782"/>
    </source>
</evidence>
<protein>
    <recommendedName>
        <fullName evidence="3 13">Flagellar biosynthetic protein FlhB</fullName>
    </recommendedName>
</protein>
<dbReference type="KEGG" id="plei:Q9312_01885"/>
<keyword evidence="11 13" id="KW-1006">Bacterial flagellum protein export</keyword>
<keyword evidence="4 13" id="KW-0813">Transport</keyword>
<dbReference type="InterPro" id="IPR006136">
    <property type="entry name" value="FlhB"/>
</dbReference>
<sequence length="375" mass="41829">MAENDSGERSEEATPRRLQKAKERGQVPRSKELTTALVLLTSPLALMMSSSEIAKGFDSIRKLTLSLDRSKIFDTKFMFYALGESMLAVFSSLIVFFVAVFLVSLFAPMLLGGMSVSAEAIAPKGNRMSPMSGFKRMFGTNAAMELAKAIGKFALIAAFSYWVIESNILNYFMLGRSTPEREVVSAINYILAALLMVSAPLILIAMIDVPFQMWNHAKQLKMTKQEIKDEYKETEGKPEVKGKIRQTQRELAHRRMMEAVPDADVVVTNPEHFSVALKYDQLAGGAPVVVAKGADQIAFNIRKVAKAHDVVIMEAPPLARALFHTTKLDQEIPQELYLAVAQVLAYVMQLHEYKKGRAKRPKTINEFPIPDSMKY</sequence>
<dbReference type="Pfam" id="PF01312">
    <property type="entry name" value="Bac_export_2"/>
    <property type="match status" value="1"/>
</dbReference>
<feature type="transmembrane region" description="Helical" evidence="13">
    <location>
        <begin position="184"/>
        <end position="211"/>
    </location>
</feature>
<dbReference type="PRINTS" id="PR00950">
    <property type="entry name" value="TYPE3IMSPROT"/>
</dbReference>
<keyword evidence="16" id="KW-1185">Reference proteome</keyword>
<keyword evidence="10 13" id="KW-0472">Membrane</keyword>
<dbReference type="Proteomes" id="UP001239782">
    <property type="component" value="Chromosome"/>
</dbReference>
<keyword evidence="8 13" id="KW-0653">Protein transport</keyword>
<dbReference type="AlphaFoldDB" id="A0AA51X7A7"/>
<evidence type="ECO:0000256" key="14">
    <source>
        <dbReference type="SAM" id="MobiDB-lite"/>
    </source>
</evidence>
<keyword evidence="5 13" id="KW-1003">Cell membrane</keyword>
<keyword evidence="7 13" id="KW-1005">Bacterial flagellum biogenesis</keyword>
<comment type="caution">
    <text evidence="13">Lacks conserved residue(s) required for the propagation of feature annotation.</text>
</comment>
<evidence type="ECO:0000313" key="15">
    <source>
        <dbReference type="EMBL" id="WMS87686.1"/>
    </source>
</evidence>
<evidence type="ECO:0000256" key="11">
    <source>
        <dbReference type="ARBA" id="ARBA00023225"/>
    </source>
</evidence>
<evidence type="ECO:0000256" key="8">
    <source>
        <dbReference type="ARBA" id="ARBA00022927"/>
    </source>
</evidence>
<dbReference type="InterPro" id="IPR006135">
    <property type="entry name" value="T3SS_substrate_exporter"/>
</dbReference>
<evidence type="ECO:0000256" key="1">
    <source>
        <dbReference type="ARBA" id="ARBA00004651"/>
    </source>
</evidence>
<reference evidence="15 16" key="1">
    <citation type="submission" date="2023-08" db="EMBL/GenBank/DDBJ databases">
        <title>Pleionea litopenaei sp. nov., isolated from stomach of juvenile Litopenaeus vannamei.</title>
        <authorList>
            <person name="Rho A.M."/>
            <person name="Hwang C.Y."/>
        </authorList>
    </citation>
    <scope>NUCLEOTIDE SEQUENCE [LARGE SCALE GENOMIC DNA]</scope>
    <source>
        <strain evidence="15 16">HL-JVS1</strain>
    </source>
</reference>
<dbReference type="NCBIfam" id="TIGR00328">
    <property type="entry name" value="flhB"/>
    <property type="match status" value="1"/>
</dbReference>
<evidence type="ECO:0000256" key="12">
    <source>
        <dbReference type="ARBA" id="ARBA00025078"/>
    </source>
</evidence>
<dbReference type="Gene3D" id="6.10.250.2080">
    <property type="match status" value="1"/>
</dbReference>
<dbReference type="FunFam" id="3.40.1690.10:FF:000001">
    <property type="entry name" value="Flagellar biosynthetic protein FlhB"/>
    <property type="match status" value="1"/>
</dbReference>
<dbReference type="PANTHER" id="PTHR30531">
    <property type="entry name" value="FLAGELLAR BIOSYNTHETIC PROTEIN FLHB"/>
    <property type="match status" value="1"/>
</dbReference>
<dbReference type="GO" id="GO:0005886">
    <property type="term" value="C:plasma membrane"/>
    <property type="evidence" value="ECO:0007669"/>
    <property type="project" value="UniProtKB-SubCell"/>
</dbReference>
<comment type="subcellular location">
    <subcellularLocation>
        <location evidence="1">Cell membrane</location>
        <topology evidence="1">Multi-pass membrane protein</topology>
    </subcellularLocation>
</comment>
<proteinExistence type="inferred from homology"/>
<keyword evidence="15" id="KW-0282">Flagellum</keyword>
<dbReference type="Gene3D" id="3.40.1690.10">
    <property type="entry name" value="secretion proteins EscU"/>
    <property type="match status" value="1"/>
</dbReference>
<dbReference type="RefSeq" id="WP_309202829.1">
    <property type="nucleotide sequence ID" value="NZ_CP133548.1"/>
</dbReference>
<evidence type="ECO:0000256" key="4">
    <source>
        <dbReference type="ARBA" id="ARBA00022448"/>
    </source>
</evidence>
<keyword evidence="15" id="KW-0966">Cell projection</keyword>
<feature type="region of interest" description="Disordered" evidence="14">
    <location>
        <begin position="1"/>
        <end position="28"/>
    </location>
</feature>